<dbReference type="InterPro" id="IPR006115">
    <property type="entry name" value="6PGDH_NADP-bd"/>
</dbReference>
<evidence type="ECO:0000313" key="4">
    <source>
        <dbReference type="EMBL" id="MEJ6010005.1"/>
    </source>
</evidence>
<sequence length="384" mass="40496">MKAGFIGLGSMGAPIARRLARCGFEVTGCDVSPEMLDAFDEPGTTRCADPLETARSSEFLGICVRTDAQLEALADGGKLYEALGKGGVVILHSTVAPDLAVRQAELAARRGVGFVDVGVSGGGPAALEGQLSLFIGASDADFTKARPWLEAISKAMAHLGPVGRGQQAKLLNNLISIANYGMSAAIIDIGVDMGFDRQQLIDAFMAGSAQSFALRVAPGFIAPGRDHMDLHDLLRKDVDHARALPTGEVAARDGLVAASEVLLTRLRRAAGKTVRSGRETVEAYVAAVRARDLDGFVSLFAEGATYTVPNGKMMSGPAEIREFQAMVFSAGQPSPTPLEWFVAPDGVAVEIEAKLPDGSVRLTTNHYRVDGEGKISSLRVFARQ</sequence>
<dbReference type="InterPro" id="IPR029154">
    <property type="entry name" value="HIBADH-like_NADP-bd"/>
</dbReference>
<evidence type="ECO:0000313" key="5">
    <source>
        <dbReference type="Proteomes" id="UP001379235"/>
    </source>
</evidence>
<dbReference type="Gene3D" id="3.40.50.720">
    <property type="entry name" value="NAD(P)-binding Rossmann-like Domain"/>
    <property type="match status" value="1"/>
</dbReference>
<dbReference type="PANTHER" id="PTHR43060:SF15">
    <property type="entry name" value="3-HYDROXYISOBUTYRATE DEHYDROGENASE-LIKE 1, MITOCHONDRIAL-RELATED"/>
    <property type="match status" value="1"/>
</dbReference>
<proteinExistence type="predicted"/>
<dbReference type="PANTHER" id="PTHR43060">
    <property type="entry name" value="3-HYDROXYISOBUTYRATE DEHYDROGENASE-LIKE 1, MITOCHONDRIAL-RELATED"/>
    <property type="match status" value="1"/>
</dbReference>
<dbReference type="Gene3D" id="3.10.450.50">
    <property type="match status" value="1"/>
</dbReference>
<gene>
    <name evidence="4" type="ORF">WG900_08730</name>
</gene>
<feature type="domain" description="SnoaL-like" evidence="2">
    <location>
        <begin position="281"/>
        <end position="376"/>
    </location>
</feature>
<dbReference type="InterPro" id="IPR032710">
    <property type="entry name" value="NTF2-like_dom_sf"/>
</dbReference>
<dbReference type="RefSeq" id="WP_339966372.1">
    <property type="nucleotide sequence ID" value="NZ_JBBHJY010000003.1"/>
</dbReference>
<dbReference type="InterPro" id="IPR037401">
    <property type="entry name" value="SnoaL-like"/>
</dbReference>
<dbReference type="SUPFAM" id="SSF48179">
    <property type="entry name" value="6-phosphogluconate dehydrogenase C-terminal domain-like"/>
    <property type="match status" value="1"/>
</dbReference>
<dbReference type="SUPFAM" id="SSF54427">
    <property type="entry name" value="NTF2-like"/>
    <property type="match status" value="1"/>
</dbReference>
<dbReference type="Proteomes" id="UP001379235">
    <property type="component" value="Unassembled WGS sequence"/>
</dbReference>
<protein>
    <submittedName>
        <fullName evidence="4">NAD(P)-binding domain-containing protein</fullName>
    </submittedName>
</protein>
<evidence type="ECO:0000259" key="2">
    <source>
        <dbReference type="Pfam" id="PF12680"/>
    </source>
</evidence>
<dbReference type="SUPFAM" id="SSF51735">
    <property type="entry name" value="NAD(P)-binding Rossmann-fold domains"/>
    <property type="match status" value="1"/>
</dbReference>
<comment type="caution">
    <text evidence="4">The sequence shown here is derived from an EMBL/GenBank/DDBJ whole genome shotgun (WGS) entry which is preliminary data.</text>
</comment>
<dbReference type="EMBL" id="JBBHJY010000003">
    <property type="protein sequence ID" value="MEJ6010005.1"/>
    <property type="molecule type" value="Genomic_DNA"/>
</dbReference>
<dbReference type="Gene3D" id="1.10.1040.10">
    <property type="entry name" value="N-(1-d-carboxylethyl)-l-norvaline Dehydrogenase, domain 2"/>
    <property type="match status" value="1"/>
</dbReference>
<feature type="domain" description="6-phosphogluconate dehydrogenase NADP-binding" evidence="1">
    <location>
        <begin position="3"/>
        <end position="160"/>
    </location>
</feature>
<dbReference type="Pfam" id="PF12680">
    <property type="entry name" value="SnoaL_2"/>
    <property type="match status" value="1"/>
</dbReference>
<feature type="domain" description="3-hydroxyisobutyrate dehydrogenase-like NAD-binding" evidence="3">
    <location>
        <begin position="163"/>
        <end position="245"/>
    </location>
</feature>
<dbReference type="Pfam" id="PF03446">
    <property type="entry name" value="NAD_binding_2"/>
    <property type="match status" value="1"/>
</dbReference>
<organism evidence="4 5">
    <name type="scientific">Novosphingobium aquae</name>
    <dbReference type="NCBI Taxonomy" id="3133435"/>
    <lineage>
        <taxon>Bacteria</taxon>
        <taxon>Pseudomonadati</taxon>
        <taxon>Pseudomonadota</taxon>
        <taxon>Alphaproteobacteria</taxon>
        <taxon>Sphingomonadales</taxon>
        <taxon>Sphingomonadaceae</taxon>
        <taxon>Novosphingobium</taxon>
    </lineage>
</organism>
<dbReference type="InterPro" id="IPR036291">
    <property type="entry name" value="NAD(P)-bd_dom_sf"/>
</dbReference>
<dbReference type="Pfam" id="PF14833">
    <property type="entry name" value="NAD_binding_11"/>
    <property type="match status" value="1"/>
</dbReference>
<evidence type="ECO:0000259" key="1">
    <source>
        <dbReference type="Pfam" id="PF03446"/>
    </source>
</evidence>
<dbReference type="InterPro" id="IPR008927">
    <property type="entry name" value="6-PGluconate_DH-like_C_sf"/>
</dbReference>
<dbReference type="InterPro" id="IPR013328">
    <property type="entry name" value="6PGD_dom2"/>
</dbReference>
<evidence type="ECO:0000259" key="3">
    <source>
        <dbReference type="Pfam" id="PF14833"/>
    </source>
</evidence>
<accession>A0ABU8S7R9</accession>
<keyword evidence="5" id="KW-1185">Reference proteome</keyword>
<name>A0ABU8S7R9_9SPHN</name>
<reference evidence="4 5" key="1">
    <citation type="submission" date="2024-03" db="EMBL/GenBank/DDBJ databases">
        <authorList>
            <person name="Jo J.-H."/>
        </authorList>
    </citation>
    <scope>NUCLEOTIDE SEQUENCE [LARGE SCALE GENOMIC DNA]</scope>
    <source>
        <strain evidence="4 5">AS3R-12</strain>
    </source>
</reference>